<sequence>MKTADFILRVRFDYNDVDADRIEDPLILDYLNEAMAEMFKLNPSRFIKTVVAKLDDSDLQQPCCCDLLYSVDAITDAHGNFIAELKEVDDAAQTAFGKRNCSNRKTDARSYSKVANTDNQFTVKPPVSPNETVYARMTCAVKPTQIKAGDELDEIVTENYAALVDYVLYRLFGAETESMSSQQKSALHYKQFVNGVMMAEKVRRSFQRNNIRGVMNER</sequence>
<organism evidence="1 2">
    <name type="scientific">Rodentibacter genomosp. 2</name>
    <dbReference type="NCBI Taxonomy" id="1908266"/>
    <lineage>
        <taxon>Bacteria</taxon>
        <taxon>Pseudomonadati</taxon>
        <taxon>Pseudomonadota</taxon>
        <taxon>Gammaproteobacteria</taxon>
        <taxon>Pasteurellales</taxon>
        <taxon>Pasteurellaceae</taxon>
        <taxon>Rodentibacter</taxon>
    </lineage>
</organism>
<reference evidence="1 2" key="1">
    <citation type="submission" date="2016-10" db="EMBL/GenBank/DDBJ databases">
        <title>Rodentibacter gen. nov. and new species.</title>
        <authorList>
            <person name="Christensen H."/>
        </authorList>
    </citation>
    <scope>NUCLEOTIDE SEQUENCE [LARGE SCALE GENOMIC DNA]</scope>
    <source>
        <strain evidence="1 2">1996246016</strain>
    </source>
</reference>
<name>A0A1V3JB82_9PAST</name>
<dbReference type="EMBL" id="MLHO01000058">
    <property type="protein sequence ID" value="OOF53878.1"/>
    <property type="molecule type" value="Genomic_DNA"/>
</dbReference>
<accession>A0A1V3JB82</accession>
<keyword evidence="2" id="KW-1185">Reference proteome</keyword>
<protein>
    <submittedName>
        <fullName evidence="1">Uncharacterized protein</fullName>
    </submittedName>
</protein>
<evidence type="ECO:0000313" key="2">
    <source>
        <dbReference type="Proteomes" id="UP000188541"/>
    </source>
</evidence>
<dbReference type="InterPro" id="IPR056209">
    <property type="entry name" value="SU10_adaptor"/>
</dbReference>
<dbReference type="OrthoDB" id="5675335at2"/>
<dbReference type="AlphaFoldDB" id="A0A1V3JB82"/>
<dbReference type="RefSeq" id="WP_077551702.1">
    <property type="nucleotide sequence ID" value="NZ_MLHO01000058.1"/>
</dbReference>
<dbReference type="Proteomes" id="UP000188541">
    <property type="component" value="Unassembled WGS sequence"/>
</dbReference>
<dbReference type="Pfam" id="PF24175">
    <property type="entry name" value="SU10_adaptor"/>
    <property type="match status" value="1"/>
</dbReference>
<gene>
    <name evidence="1" type="ORF">BKK55_10790</name>
</gene>
<proteinExistence type="predicted"/>
<evidence type="ECO:0000313" key="1">
    <source>
        <dbReference type="EMBL" id="OOF53878.1"/>
    </source>
</evidence>
<comment type="caution">
    <text evidence="1">The sequence shown here is derived from an EMBL/GenBank/DDBJ whole genome shotgun (WGS) entry which is preliminary data.</text>
</comment>
<dbReference type="STRING" id="1908266.BKK55_10790"/>